<reference evidence="4" key="1">
    <citation type="journal article" date="2019" name="Int. J. Syst. Evol. Microbiol.">
        <title>The Global Catalogue of Microorganisms (GCM) 10K type strain sequencing project: providing services to taxonomists for standard genome sequencing and annotation.</title>
        <authorList>
            <consortium name="The Broad Institute Genomics Platform"/>
            <consortium name="The Broad Institute Genome Sequencing Center for Infectious Disease"/>
            <person name="Wu L."/>
            <person name="Ma J."/>
        </authorList>
    </citation>
    <scope>NUCLEOTIDE SEQUENCE [LARGE SCALE GENOMIC DNA]</scope>
    <source>
        <strain evidence="4">CGMCC 1.8957</strain>
    </source>
</reference>
<organism evidence="3 4">
    <name type="scientific">Sphingomonas glacialis</name>
    <dbReference type="NCBI Taxonomy" id="658225"/>
    <lineage>
        <taxon>Bacteria</taxon>
        <taxon>Pseudomonadati</taxon>
        <taxon>Pseudomonadota</taxon>
        <taxon>Alphaproteobacteria</taxon>
        <taxon>Sphingomonadales</taxon>
        <taxon>Sphingomonadaceae</taxon>
        <taxon>Sphingomonas</taxon>
    </lineage>
</organism>
<evidence type="ECO:0000313" key="4">
    <source>
        <dbReference type="Proteomes" id="UP000652430"/>
    </source>
</evidence>
<dbReference type="CDD" id="cd00093">
    <property type="entry name" value="HTH_XRE"/>
    <property type="match status" value="1"/>
</dbReference>
<dbReference type="SMART" id="SM00530">
    <property type="entry name" value="HTH_XRE"/>
    <property type="match status" value="1"/>
</dbReference>
<dbReference type="InterPro" id="IPR010982">
    <property type="entry name" value="Lambda_DNA-bd_dom_sf"/>
</dbReference>
<evidence type="ECO:0000259" key="2">
    <source>
        <dbReference type="PROSITE" id="PS50943"/>
    </source>
</evidence>
<dbReference type="InterPro" id="IPR001387">
    <property type="entry name" value="Cro/C1-type_HTH"/>
</dbReference>
<comment type="caution">
    <text evidence="3">The sequence shown here is derived from an EMBL/GenBank/DDBJ whole genome shotgun (WGS) entry which is preliminary data.</text>
</comment>
<dbReference type="SUPFAM" id="SSF47413">
    <property type="entry name" value="lambda repressor-like DNA-binding domains"/>
    <property type="match status" value="1"/>
</dbReference>
<evidence type="ECO:0000313" key="3">
    <source>
        <dbReference type="EMBL" id="GHH23228.1"/>
    </source>
</evidence>
<feature type="domain" description="HTH cro/C1-type" evidence="2">
    <location>
        <begin position="64"/>
        <end position="93"/>
    </location>
</feature>
<dbReference type="Gene3D" id="1.10.260.40">
    <property type="entry name" value="lambda repressor-like DNA-binding domains"/>
    <property type="match status" value="1"/>
</dbReference>
<gene>
    <name evidence="3" type="ORF">GCM10008023_33950</name>
</gene>
<sequence length="396" mass="42475">MKRMRSFTNAPGLVVGVPTRPEVIPDPYRAFVFPNRIREQRRLRGMQKLMALSERLPDIPYIRLSKIERGEVFARADEVQRIARALDLAPADLLIDVTDADFDIGRWAKPFRDGRPVSDEEEERFAILLAAALRVLRANDAALTIAALDKVYALPPVILSRLENAHKTFDRWNEATVNAVCRLFGVADKSALREIVMDRYLSGELDAVAGLVADPAARALRSQERIAALSAELARSAPPARRGSGSSAATKRKAQPEPVASELAAPSLGTPPSPSATRALAVFGTPRADGVIAFTPTADVVDAPHRAGARAFALRVCRATLGAGLPASAIVIADPDHRVTAGALAAVRSAEGYRIVSVTFDRTGATKGYSVAPDLELDLDALDPSDVIAIIAAVFP</sequence>
<dbReference type="Proteomes" id="UP000652430">
    <property type="component" value="Unassembled WGS sequence"/>
</dbReference>
<evidence type="ECO:0000256" key="1">
    <source>
        <dbReference type="SAM" id="MobiDB-lite"/>
    </source>
</evidence>
<accession>A0ABQ3LQJ8</accession>
<feature type="region of interest" description="Disordered" evidence="1">
    <location>
        <begin position="237"/>
        <end position="278"/>
    </location>
</feature>
<proteinExistence type="predicted"/>
<dbReference type="PROSITE" id="PS50943">
    <property type="entry name" value="HTH_CROC1"/>
    <property type="match status" value="1"/>
</dbReference>
<dbReference type="RefSeq" id="WP_229839470.1">
    <property type="nucleotide sequence ID" value="NZ_BNAQ01000006.1"/>
</dbReference>
<name>A0ABQ3LQJ8_9SPHN</name>
<dbReference type="EMBL" id="BNAQ01000006">
    <property type="protein sequence ID" value="GHH23228.1"/>
    <property type="molecule type" value="Genomic_DNA"/>
</dbReference>
<keyword evidence="4" id="KW-1185">Reference proteome</keyword>
<protein>
    <recommendedName>
        <fullName evidence="2">HTH cro/C1-type domain-containing protein</fullName>
    </recommendedName>
</protein>